<feature type="chain" id="PRO_5028151322" evidence="2">
    <location>
        <begin position="22"/>
        <end position="269"/>
    </location>
</feature>
<feature type="compositionally biased region" description="Basic and acidic residues" evidence="1">
    <location>
        <begin position="88"/>
        <end position="104"/>
    </location>
</feature>
<evidence type="ECO:0000256" key="2">
    <source>
        <dbReference type="SAM" id="SignalP"/>
    </source>
</evidence>
<dbReference type="AlphaFoldDB" id="A0A6V7UDK7"/>
<comment type="caution">
    <text evidence="3">The sequence shown here is derived from an EMBL/GenBank/DDBJ whole genome shotgun (WGS) entry which is preliminary data.</text>
</comment>
<sequence length="269" mass="31378">MNIFIFLLIYFLISTLNTTRAIEDKNNLNQTSSINKFYTNLKKGTSCKSTVRITSSIKSLSELNASERKTRHKTKIQTKYQKNQRSTLKKEQNSNLKKDQISPKDNENIMKKVADLQTNLPKTVFKKQIIPCAFSQEEIKDIFTEIKKEDKNISQYSDISFSILCNTETNSNKFIGLVYDLFGNEPEKNNLTNTLVNLNKNIKENNLEQVNEKEQIKKLLDLFTIYKDADIKKANIELNKILDNLKFNFRVNNLLKNNVDRLYLIEIFL</sequence>
<feature type="compositionally biased region" description="Polar residues" evidence="1">
    <location>
        <begin position="77"/>
        <end position="86"/>
    </location>
</feature>
<feature type="signal peptide" evidence="2">
    <location>
        <begin position="1"/>
        <end position="21"/>
    </location>
</feature>
<evidence type="ECO:0000256" key="1">
    <source>
        <dbReference type="SAM" id="MobiDB-lite"/>
    </source>
</evidence>
<evidence type="ECO:0000313" key="4">
    <source>
        <dbReference type="Proteomes" id="UP000580250"/>
    </source>
</evidence>
<evidence type="ECO:0000313" key="3">
    <source>
        <dbReference type="EMBL" id="CAD2154760.1"/>
    </source>
</evidence>
<feature type="region of interest" description="Disordered" evidence="1">
    <location>
        <begin position="64"/>
        <end position="104"/>
    </location>
</feature>
<keyword evidence="2" id="KW-0732">Signal</keyword>
<accession>A0A6V7UDK7</accession>
<reference evidence="3 4" key="1">
    <citation type="submission" date="2020-08" db="EMBL/GenBank/DDBJ databases">
        <authorList>
            <person name="Koutsovoulos G."/>
            <person name="Danchin GJ E."/>
        </authorList>
    </citation>
    <scope>NUCLEOTIDE SEQUENCE [LARGE SCALE GENOMIC DNA]</scope>
</reference>
<name>A0A6V7UDK7_MELEN</name>
<proteinExistence type="predicted"/>
<gene>
    <name evidence="3" type="ORF">MENT_LOCUS11610</name>
</gene>
<organism evidence="3 4">
    <name type="scientific">Meloidogyne enterolobii</name>
    <name type="common">Root-knot nematode worm</name>
    <name type="synonym">Meloidogyne mayaguensis</name>
    <dbReference type="NCBI Taxonomy" id="390850"/>
    <lineage>
        <taxon>Eukaryota</taxon>
        <taxon>Metazoa</taxon>
        <taxon>Ecdysozoa</taxon>
        <taxon>Nematoda</taxon>
        <taxon>Chromadorea</taxon>
        <taxon>Rhabditida</taxon>
        <taxon>Tylenchina</taxon>
        <taxon>Tylenchomorpha</taxon>
        <taxon>Tylenchoidea</taxon>
        <taxon>Meloidogynidae</taxon>
        <taxon>Meloidogyninae</taxon>
        <taxon>Meloidogyne</taxon>
    </lineage>
</organism>
<dbReference type="Proteomes" id="UP000580250">
    <property type="component" value="Unassembled WGS sequence"/>
</dbReference>
<protein>
    <submittedName>
        <fullName evidence="3">Uncharacterized protein</fullName>
    </submittedName>
</protein>
<dbReference type="EMBL" id="CAJEWN010000057">
    <property type="protein sequence ID" value="CAD2154760.1"/>
    <property type="molecule type" value="Genomic_DNA"/>
</dbReference>